<sequence length="65" mass="7275">MCCHAYSLFPADLARVELDDQAGFPSLIHCSVIRIERRYRAQLCVFSTRNFRGSDGGQDALLQVG</sequence>
<accession>A0A4V6KN31</accession>
<proteinExistence type="predicted"/>
<gene>
    <name evidence="1" type="ORF">NCTC12965_02529</name>
</gene>
<reference evidence="1" key="1">
    <citation type="submission" date="2019-05" db="EMBL/GenBank/DDBJ databases">
        <authorList>
            <consortium name="Pathogen Informatics"/>
        </authorList>
    </citation>
    <scope>NUCLEOTIDE SEQUENCE [LARGE SCALE GENOMIC DNA]</scope>
    <source>
        <strain evidence="1">NCTC12965</strain>
    </source>
</reference>
<evidence type="ECO:0000313" key="1">
    <source>
        <dbReference type="EMBL" id="VTR27348.1"/>
    </source>
</evidence>
<dbReference type="AlphaFoldDB" id="A0A4V6KN31"/>
<organism evidence="1">
    <name type="scientific">Serratia fonticola</name>
    <dbReference type="NCBI Taxonomy" id="47917"/>
    <lineage>
        <taxon>Bacteria</taxon>
        <taxon>Pseudomonadati</taxon>
        <taxon>Pseudomonadota</taxon>
        <taxon>Gammaproteobacteria</taxon>
        <taxon>Enterobacterales</taxon>
        <taxon>Yersiniaceae</taxon>
        <taxon>Serratia</taxon>
    </lineage>
</organism>
<dbReference type="EMBL" id="CABEEZ010000051">
    <property type="protein sequence ID" value="VTR27348.1"/>
    <property type="molecule type" value="Genomic_DNA"/>
</dbReference>
<name>A0A4V6KN31_SERFO</name>
<protein>
    <submittedName>
        <fullName evidence="1">Uncharacterized protein</fullName>
    </submittedName>
</protein>